<reference evidence="3" key="1">
    <citation type="submission" date="2020-11" db="EMBL/GenBank/DDBJ databases">
        <authorList>
            <person name="Tran Van P."/>
        </authorList>
    </citation>
    <scope>NUCLEOTIDE SEQUENCE</scope>
</reference>
<keyword evidence="4" id="KW-1185">Reference proteome</keyword>
<keyword evidence="1" id="KW-1133">Transmembrane helix</keyword>
<evidence type="ECO:0000259" key="2">
    <source>
        <dbReference type="Pfam" id="PF15982"/>
    </source>
</evidence>
<dbReference type="EMBL" id="CAJPIZ010011083">
    <property type="protein sequence ID" value="CAG2112932.1"/>
    <property type="molecule type" value="Genomic_DNA"/>
</dbReference>
<sequence length="101" mass="11218">FDGKSCKQTASSVLRSSCFVSFLVFSFVTFFCGVRRMSGRFYWSLSSWLPSLVSSGLAILIERPSRRQALAVYCANLASHTANRSSSGQHLLLQHSQHIAK</sequence>
<keyword evidence="1" id="KW-0812">Transmembrane</keyword>
<feature type="transmembrane region" description="Helical" evidence="1">
    <location>
        <begin position="12"/>
        <end position="34"/>
    </location>
</feature>
<feature type="non-terminal residue" evidence="3">
    <location>
        <position position="1"/>
    </location>
</feature>
<dbReference type="AlphaFoldDB" id="A0A7R9Q542"/>
<feature type="domain" description="Transmembrane protein 135 N-terminal" evidence="2">
    <location>
        <begin position="6"/>
        <end position="82"/>
    </location>
</feature>
<protein>
    <recommendedName>
        <fullName evidence="2">Transmembrane protein 135 N-terminal domain-containing protein</fullName>
    </recommendedName>
</protein>
<gene>
    <name evidence="3" type="ORF">OSB1V03_LOCUS12905</name>
</gene>
<dbReference type="EMBL" id="OC865658">
    <property type="protein sequence ID" value="CAD7632502.1"/>
    <property type="molecule type" value="Genomic_DNA"/>
</dbReference>
<dbReference type="Pfam" id="PF15982">
    <property type="entry name" value="TMEM135_C_rich"/>
    <property type="match status" value="1"/>
</dbReference>
<feature type="non-terminal residue" evidence="3">
    <location>
        <position position="101"/>
    </location>
</feature>
<feature type="transmembrane region" description="Helical" evidence="1">
    <location>
        <begin position="41"/>
        <end position="61"/>
    </location>
</feature>
<keyword evidence="1" id="KW-0472">Membrane</keyword>
<organism evidence="3">
    <name type="scientific">Medioppia subpectinata</name>
    <dbReference type="NCBI Taxonomy" id="1979941"/>
    <lineage>
        <taxon>Eukaryota</taxon>
        <taxon>Metazoa</taxon>
        <taxon>Ecdysozoa</taxon>
        <taxon>Arthropoda</taxon>
        <taxon>Chelicerata</taxon>
        <taxon>Arachnida</taxon>
        <taxon>Acari</taxon>
        <taxon>Acariformes</taxon>
        <taxon>Sarcoptiformes</taxon>
        <taxon>Oribatida</taxon>
        <taxon>Brachypylina</taxon>
        <taxon>Oppioidea</taxon>
        <taxon>Oppiidae</taxon>
        <taxon>Medioppia</taxon>
    </lineage>
</organism>
<accession>A0A7R9Q542</accession>
<proteinExistence type="predicted"/>
<evidence type="ECO:0000313" key="4">
    <source>
        <dbReference type="Proteomes" id="UP000759131"/>
    </source>
</evidence>
<evidence type="ECO:0000256" key="1">
    <source>
        <dbReference type="SAM" id="Phobius"/>
    </source>
</evidence>
<dbReference type="Proteomes" id="UP000759131">
    <property type="component" value="Unassembled WGS sequence"/>
</dbReference>
<dbReference type="InterPro" id="IPR031926">
    <property type="entry name" value="TMEM135_N"/>
</dbReference>
<evidence type="ECO:0000313" key="3">
    <source>
        <dbReference type="EMBL" id="CAD7632502.1"/>
    </source>
</evidence>
<name>A0A7R9Q542_9ACAR</name>